<feature type="region of interest" description="Disordered" evidence="1">
    <location>
        <begin position="140"/>
        <end position="162"/>
    </location>
</feature>
<keyword evidence="3" id="KW-1185">Reference proteome</keyword>
<feature type="compositionally biased region" description="Basic and acidic residues" evidence="1">
    <location>
        <begin position="42"/>
        <end position="52"/>
    </location>
</feature>
<feature type="compositionally biased region" description="Low complexity" evidence="1">
    <location>
        <begin position="142"/>
        <end position="153"/>
    </location>
</feature>
<feature type="region of interest" description="Disordered" evidence="1">
    <location>
        <begin position="34"/>
        <end position="60"/>
    </location>
</feature>
<reference evidence="3" key="1">
    <citation type="journal article" date="2019" name="Int. J. Syst. Evol. Microbiol.">
        <title>The Global Catalogue of Microorganisms (GCM) 10K type strain sequencing project: providing services to taxonomists for standard genome sequencing and annotation.</title>
        <authorList>
            <consortium name="The Broad Institute Genomics Platform"/>
            <consortium name="The Broad Institute Genome Sequencing Center for Infectious Disease"/>
            <person name="Wu L."/>
            <person name="Ma J."/>
        </authorList>
    </citation>
    <scope>NUCLEOTIDE SEQUENCE [LARGE SCALE GENOMIC DNA]</scope>
    <source>
        <strain evidence="3">JCM 11650</strain>
    </source>
</reference>
<comment type="caution">
    <text evidence="2">The sequence shown here is derived from an EMBL/GenBank/DDBJ whole genome shotgun (WGS) entry which is preliminary data.</text>
</comment>
<gene>
    <name evidence="2" type="ORF">ACFSDA_08575</name>
</gene>
<evidence type="ECO:0000256" key="1">
    <source>
        <dbReference type="SAM" id="MobiDB-lite"/>
    </source>
</evidence>
<organism evidence="2 3">
    <name type="scientific">Brachybacterium rhamnosum</name>
    <dbReference type="NCBI Taxonomy" id="173361"/>
    <lineage>
        <taxon>Bacteria</taxon>
        <taxon>Bacillati</taxon>
        <taxon>Actinomycetota</taxon>
        <taxon>Actinomycetes</taxon>
        <taxon>Micrococcales</taxon>
        <taxon>Dermabacteraceae</taxon>
        <taxon>Brachybacterium</taxon>
    </lineage>
</organism>
<evidence type="ECO:0000313" key="3">
    <source>
        <dbReference type="Proteomes" id="UP001597280"/>
    </source>
</evidence>
<dbReference type="Proteomes" id="UP001597280">
    <property type="component" value="Unassembled WGS sequence"/>
</dbReference>
<accession>A0ABW4PYA4</accession>
<proteinExistence type="predicted"/>
<evidence type="ECO:0000313" key="2">
    <source>
        <dbReference type="EMBL" id="MFD1835132.1"/>
    </source>
</evidence>
<name>A0ABW4PYA4_9MICO</name>
<protein>
    <submittedName>
        <fullName evidence="2">Uncharacterized protein</fullName>
    </submittedName>
</protein>
<sequence>MTTAPSTVGTPAQAAVHDRVRELLTAAGRALLAEQPSLQGFEDARPERDRPSGESAEGAPTLVHVSALLAARRAPDPSPAAADALVRAVDVVARRRRSAPGASRTRHGIRHVVWELEDGDRLELVLGVRAALRVISAPFLPSPEEAAPTSPAAVLSPRAPSR</sequence>
<dbReference type="EMBL" id="JBHUFL010000002">
    <property type="protein sequence ID" value="MFD1835132.1"/>
    <property type="molecule type" value="Genomic_DNA"/>
</dbReference>
<dbReference type="RefSeq" id="WP_137769871.1">
    <property type="nucleotide sequence ID" value="NZ_BAAAIS010000002.1"/>
</dbReference>